<dbReference type="Pfam" id="PF00873">
    <property type="entry name" value="ACR_tran"/>
    <property type="match status" value="1"/>
</dbReference>
<dbReference type="PANTHER" id="PTHR32063:SF0">
    <property type="entry name" value="SWARMING MOTILITY PROTEIN SWRC"/>
    <property type="match status" value="1"/>
</dbReference>
<dbReference type="Proteomes" id="UP001548189">
    <property type="component" value="Unassembled WGS sequence"/>
</dbReference>
<dbReference type="PANTHER" id="PTHR32063">
    <property type="match status" value="1"/>
</dbReference>
<dbReference type="Gene3D" id="1.20.1640.10">
    <property type="entry name" value="Multidrug efflux transporter AcrB transmembrane domain"/>
    <property type="match status" value="2"/>
</dbReference>
<proteinExistence type="predicted"/>
<gene>
    <name evidence="1" type="ORF">ABVT43_04375</name>
</gene>
<dbReference type="EMBL" id="JBEVCJ010000003">
    <property type="protein sequence ID" value="MET1254358.1"/>
    <property type="molecule type" value="Genomic_DNA"/>
</dbReference>
<keyword evidence="2" id="KW-1185">Reference proteome</keyword>
<dbReference type="SUPFAM" id="SSF82714">
    <property type="entry name" value="Multidrug efflux transporter AcrB TolC docking domain, DN and DC subdomains"/>
    <property type="match status" value="2"/>
</dbReference>
<dbReference type="Gene3D" id="3.30.70.1440">
    <property type="entry name" value="Multidrug efflux transporter AcrB pore domain"/>
    <property type="match status" value="1"/>
</dbReference>
<reference evidence="1 2" key="1">
    <citation type="submission" date="2024-06" db="EMBL/GenBank/DDBJ databases">
        <authorList>
            <person name="Li F."/>
        </authorList>
    </citation>
    <scope>NUCLEOTIDE SEQUENCE [LARGE SCALE GENOMIC DNA]</scope>
    <source>
        <strain evidence="1 2">GXAS 311</strain>
    </source>
</reference>
<name>A0ABV2BR07_9GAMM</name>
<dbReference type="Gene3D" id="3.30.70.1430">
    <property type="entry name" value="Multidrug efflux transporter AcrB pore domain"/>
    <property type="match status" value="2"/>
</dbReference>
<dbReference type="PRINTS" id="PR00702">
    <property type="entry name" value="ACRIFLAVINRP"/>
</dbReference>
<dbReference type="Gene3D" id="3.30.70.1320">
    <property type="entry name" value="Multidrug efflux transporter AcrB pore domain like"/>
    <property type="match status" value="1"/>
</dbReference>
<organism evidence="1 2">
    <name type="scientific">Aliikangiella maris</name>
    <dbReference type="NCBI Taxonomy" id="3162458"/>
    <lineage>
        <taxon>Bacteria</taxon>
        <taxon>Pseudomonadati</taxon>
        <taxon>Pseudomonadota</taxon>
        <taxon>Gammaproteobacteria</taxon>
        <taxon>Oceanospirillales</taxon>
        <taxon>Pleioneaceae</taxon>
        <taxon>Aliikangiella</taxon>
    </lineage>
</organism>
<dbReference type="InterPro" id="IPR001036">
    <property type="entry name" value="Acrflvin-R"/>
</dbReference>
<dbReference type="InterPro" id="IPR027463">
    <property type="entry name" value="AcrB_DN_DC_subdom"/>
</dbReference>
<accession>A0ABV2BR07</accession>
<dbReference type="SUPFAM" id="SSF82866">
    <property type="entry name" value="Multidrug efflux transporter AcrB transmembrane domain"/>
    <property type="match status" value="2"/>
</dbReference>
<evidence type="ECO:0000313" key="2">
    <source>
        <dbReference type="Proteomes" id="UP001548189"/>
    </source>
</evidence>
<evidence type="ECO:0000313" key="1">
    <source>
        <dbReference type="EMBL" id="MET1254358.1"/>
    </source>
</evidence>
<dbReference type="SUPFAM" id="SSF82693">
    <property type="entry name" value="Multidrug efflux transporter AcrB pore domain, PN1, PN2, PC1 and PC2 subdomains"/>
    <property type="match status" value="3"/>
</dbReference>
<dbReference type="Gene3D" id="3.30.2090.10">
    <property type="entry name" value="Multidrug efflux transporter AcrB TolC docking domain, DN and DC subdomains"/>
    <property type="match status" value="2"/>
</dbReference>
<protein>
    <submittedName>
        <fullName evidence="1">Efflux RND transporter permease subunit</fullName>
    </submittedName>
</protein>
<sequence length="1055" mass="115476">MIRSLVEFSVKRRVTVFMAALAAVAFGLVGFSRLPINLLPSLSYPSLTVQTTFPNAAPAEVEQLVTRPVEEVVGVLKGLKQIHSVSRSGISEVTLEFGWDAQMSNLAMDIREKLDRLQLPLEAEAPIVLRYDPSLDPILKLSLSGHLPLTQLRLLGEREVKEALERIEGVASAKIQGGEEEEIHVDINQGKVAAMGISPQQLTQLLSDSNINRPGGSLKNEQTQLLVRTLNEYDSLQEIRELRITPPGVAAVKLREVAEVSWASKDREEITRFQGVEGVMISIYKEGDANTVEVANAVKSQLSRLTRKLPPKAKLSLQFDQSRFIEQSISEVKQSLMIGGLLAISILWLFLRNFRLTAIVATAIPLSLVATFILMYRSDVSMNIMSLGGLTLGVGMLVDAAIVVLESIHRQREKGLPIIAAAIEGTSEVGGAVTASVLTTIAVFIPIVFVEGIAGQLFKDQALTVTFSLITSLIVSLTLIPMLASLGQNNASQLKKKAQKVQQVKQQQNSLGRFSRLYEGVLKQSLRFKWLTLMSGFIALFLSWQLVPQIPTSLIPQMSEGEFYFDVSLPEGTALPTTNDVMLQMEKIALAHPGVDNIYSSVGSRNVSGGLSLKTKDENLAQINIVIKDRANSRLEEQVIADLRAAYSQIPQADVQFGRPSFFSLKTPMEMLFYGEDIDVLREYTVSLMPKLEKVEGLVDIQASLELGNPELKIEFDREKLARLGFTIQQVAETLHQRINGTIVSRFQQPDRQIDIRLRNRVIDRDSVNDMENIIIGEVDGKPVTLKAVAQIVSAQGPAAIDRIQQSRVAVIAASLKGRSLQSVTQELAQLIQDNPPPAQISFEFGGQNKEMEESFGSLLFAVLLAVFLVYIVMAATFEHMGHPFVILLTIPLALIGVILGLYTTGYAISVISMIGAVFLVGVVVNNAIVLVDAINQCRRAGMDKLDAIIAASKSRLRPILMTTLTTVLGLLPMAIGFGEGAELRAPLAVVVSFGLLVATGLTLLIIPATYLIMPSQVVTDEELRKLEQSVVDAEEIESHHEQTKTDLNQIVKGA</sequence>
<comment type="caution">
    <text evidence="1">The sequence shown here is derived from an EMBL/GenBank/DDBJ whole genome shotgun (WGS) entry which is preliminary data.</text>
</comment>